<dbReference type="EMBL" id="JAMZFW010000010">
    <property type="protein sequence ID" value="MCP1102439.1"/>
    <property type="molecule type" value="Genomic_DNA"/>
</dbReference>
<accession>A0ABT1E9C1</accession>
<dbReference type="Gene3D" id="3.40.50.300">
    <property type="entry name" value="P-loop containing nucleotide triphosphate hydrolases"/>
    <property type="match status" value="1"/>
</dbReference>
<organism evidence="1 2">
    <name type="scientific">Aequitasia blattaphilus</name>
    <dbReference type="NCBI Taxonomy" id="2949332"/>
    <lineage>
        <taxon>Bacteria</taxon>
        <taxon>Bacillati</taxon>
        <taxon>Bacillota</taxon>
        <taxon>Clostridia</taxon>
        <taxon>Lachnospirales</taxon>
        <taxon>Lachnospiraceae</taxon>
        <taxon>Aequitasia</taxon>
    </lineage>
</organism>
<evidence type="ECO:0000313" key="2">
    <source>
        <dbReference type="Proteomes" id="UP001523566"/>
    </source>
</evidence>
<evidence type="ECO:0000313" key="1">
    <source>
        <dbReference type="EMBL" id="MCP1102439.1"/>
    </source>
</evidence>
<dbReference type="Gene3D" id="3.40.50.10850">
    <property type="entry name" value="Ntrc-like two-domain protein"/>
    <property type="match status" value="1"/>
</dbReference>
<name>A0ABT1E9C1_9FIRM</name>
<protein>
    <submittedName>
        <fullName evidence="1">Uncharacterized protein</fullName>
    </submittedName>
</protein>
<dbReference type="RefSeq" id="WP_262066224.1">
    <property type="nucleotide sequence ID" value="NZ_JAMXOD010000010.1"/>
</dbReference>
<gene>
    <name evidence="1" type="ORF">NK125_08445</name>
</gene>
<dbReference type="InterPro" id="IPR027417">
    <property type="entry name" value="P-loop_NTPase"/>
</dbReference>
<dbReference type="Proteomes" id="UP001523566">
    <property type="component" value="Unassembled WGS sequence"/>
</dbReference>
<keyword evidence="2" id="KW-1185">Reference proteome</keyword>
<comment type="caution">
    <text evidence="1">The sequence shown here is derived from an EMBL/GenBank/DDBJ whole genome shotgun (WGS) entry which is preliminary data.</text>
</comment>
<sequence>MNSKTLAICDYESGYAKAFAACMGRKKELAFQVYVCDSLSQLHEVMEQTQLHFLFVTADIPLEERKKIRANKIFVFTCTGEENLLENEIEVFKYQSADKILEILYKHSDLKEQGGLFFQNTTSQKNKILGVFSPTSKSACVTYGMSLAQKKRMEGKVLFVPTHSYMANSLFQKEEEKGNLSDVFYFMRQEEADVSVFLATVVSKEADYDFIYPFEMAEDIKGITGEEWRKFVQLILEKSFYEILILDLNEAIADLPELFALCHEIYIPPSSDCYHESLCQRFIEELSVIGIKEVKEKICMT</sequence>
<proteinExistence type="predicted"/>
<reference evidence="1 2" key="1">
    <citation type="journal article" date="2022" name="Genome Biol. Evol.">
        <title>Host diet, physiology and behaviors set the stage for Lachnospiraceae cladogenesis.</title>
        <authorList>
            <person name="Vera-Ponce De Leon A."/>
            <person name="Schneider M."/>
            <person name="Jahnes B.C."/>
            <person name="Sadowski V."/>
            <person name="Camuy-Velez L.A."/>
            <person name="Duan J."/>
            <person name="Sabree Z.L."/>
        </authorList>
    </citation>
    <scope>NUCLEOTIDE SEQUENCE [LARGE SCALE GENOMIC DNA]</scope>
    <source>
        <strain evidence="1 2">PAL113</strain>
    </source>
</reference>